<accession>A0A9X7Z7W0</accession>
<dbReference type="InterPro" id="IPR000120">
    <property type="entry name" value="Amidase"/>
</dbReference>
<proteinExistence type="predicted"/>
<dbReference type="InterPro" id="IPR036928">
    <property type="entry name" value="AS_sf"/>
</dbReference>
<name>A0A9X7Z7W0_9BACL</name>
<dbReference type="Gene3D" id="3.90.1300.10">
    <property type="entry name" value="Amidase signature (AS) domain"/>
    <property type="match status" value="1"/>
</dbReference>
<keyword evidence="3" id="KW-1185">Reference proteome</keyword>
<dbReference type="Proteomes" id="UP000663505">
    <property type="component" value="Chromosome"/>
</dbReference>
<dbReference type="SUPFAM" id="SSF75304">
    <property type="entry name" value="Amidase signature (AS) enzymes"/>
    <property type="match status" value="1"/>
</dbReference>
<evidence type="ECO:0000313" key="2">
    <source>
        <dbReference type="EMBL" id="QSO49519.1"/>
    </source>
</evidence>
<dbReference type="PANTHER" id="PTHR11895:SF176">
    <property type="entry name" value="AMIDASE AMID-RELATED"/>
    <property type="match status" value="1"/>
</dbReference>
<gene>
    <name evidence="2" type="ORF">JZ786_11810</name>
</gene>
<feature type="domain" description="Amidase" evidence="1">
    <location>
        <begin position="24"/>
        <end position="451"/>
    </location>
</feature>
<evidence type="ECO:0000313" key="3">
    <source>
        <dbReference type="Proteomes" id="UP000663505"/>
    </source>
</evidence>
<dbReference type="EMBL" id="CP071182">
    <property type="protein sequence ID" value="QSO49519.1"/>
    <property type="molecule type" value="Genomic_DNA"/>
</dbReference>
<dbReference type="GO" id="GO:0003824">
    <property type="term" value="F:catalytic activity"/>
    <property type="evidence" value="ECO:0007669"/>
    <property type="project" value="InterPro"/>
</dbReference>
<evidence type="ECO:0000259" key="1">
    <source>
        <dbReference type="Pfam" id="PF01425"/>
    </source>
</evidence>
<dbReference type="PANTHER" id="PTHR11895">
    <property type="entry name" value="TRANSAMIDASE"/>
    <property type="match status" value="1"/>
</dbReference>
<protein>
    <submittedName>
        <fullName evidence="2">Amidase</fullName>
    </submittedName>
</protein>
<dbReference type="RefSeq" id="WP_206658829.1">
    <property type="nucleotide sequence ID" value="NZ_CP071182.1"/>
</dbReference>
<dbReference type="KEGG" id="afx:JZ786_11810"/>
<dbReference type="InterPro" id="IPR023631">
    <property type="entry name" value="Amidase_dom"/>
</dbReference>
<sequence length="471" mass="50970">MKPWLWDLDTTIAALHSKQISSVELIHEIVSRIDKYDSGLSSYIWVNRDNAELKGREIDEARSKDIPLPPLAGVPICVKDLFDVSGMPSTYGGLHFRNHTPEQTSTAVKRLLQAGAVILGKTNLHEYAYGTTNENPHFGSARNPWNRGKISGGSSGGTSVAITSGLAFAGVGTDTGGSVRIPAALTGHVGLKPTYGLVSKFGVFPLASSLDHVGPMGKTVRDVALLLDVMAGYDPKDEGSVRSAQSSYLPKVIPSDRPLDGIRLGVPRQFFYEKCHVNVLQVVSHALHELERAGASLVEVDVPLIQEVPQNQGIVIASEALDAHRSFIQNMALYGEDVRRRLEGGRAVTGADLVSAYRFQRHFRNALQSVFQQHVDALVTPTTPLTATDIGQFKAHIKAQEVNVRAHLTRYTNPWNLSGLPALSLPCGSAVDGLPVGLQFVGPAFSEQKLLQLAAKAESILPWTAIAPEYR</sequence>
<dbReference type="AlphaFoldDB" id="A0A9X7Z7W0"/>
<dbReference type="Pfam" id="PF01425">
    <property type="entry name" value="Amidase"/>
    <property type="match status" value="1"/>
</dbReference>
<organism evidence="2 3">
    <name type="scientific">Alicyclobacillus mengziensis</name>
    <dbReference type="NCBI Taxonomy" id="2931921"/>
    <lineage>
        <taxon>Bacteria</taxon>
        <taxon>Bacillati</taxon>
        <taxon>Bacillota</taxon>
        <taxon>Bacilli</taxon>
        <taxon>Bacillales</taxon>
        <taxon>Alicyclobacillaceae</taxon>
        <taxon>Alicyclobacillus</taxon>
    </lineage>
</organism>
<reference evidence="2 3" key="1">
    <citation type="submission" date="2021-02" db="EMBL/GenBank/DDBJ databases">
        <title>Alicyclobacillus curvatus sp. nov. and Alicyclobacillus mengziensis sp. nov., two acidophilic bacteria isolated from acid mine drainage.</title>
        <authorList>
            <person name="Huang Y."/>
        </authorList>
    </citation>
    <scope>NUCLEOTIDE SEQUENCE [LARGE SCALE GENOMIC DNA]</scope>
    <source>
        <strain evidence="2 3">S30H14</strain>
    </source>
</reference>